<dbReference type="Proteomes" id="UP000253940">
    <property type="component" value="Chromosome"/>
</dbReference>
<feature type="active site" description="Nucleophile" evidence="4">
    <location>
        <position position="78"/>
    </location>
</feature>
<reference evidence="6 7" key="1">
    <citation type="submission" date="2018-07" db="EMBL/GenBank/DDBJ databases">
        <title>Genome sequencing of Moraxellaceae gen. HYN0046.</title>
        <authorList>
            <person name="Kim M."/>
            <person name="Yi H."/>
        </authorList>
    </citation>
    <scope>NUCLEOTIDE SEQUENCE [LARGE SCALE GENOMIC DNA]</scope>
    <source>
        <strain evidence="6 7">HYN0046</strain>
    </source>
</reference>
<dbReference type="PANTHER" id="PTHR14226:SF76">
    <property type="entry name" value="NTE FAMILY PROTEIN RSSA"/>
    <property type="match status" value="1"/>
</dbReference>
<evidence type="ECO:0000313" key="6">
    <source>
        <dbReference type="EMBL" id="AXI01532.1"/>
    </source>
</evidence>
<name>A0A345P2M3_9GAMM</name>
<dbReference type="KEGG" id="mbah:HYN46_00625"/>
<dbReference type="InterPro" id="IPR050301">
    <property type="entry name" value="NTE"/>
</dbReference>
<feature type="short sequence motif" description="DGA/G" evidence="4">
    <location>
        <begin position="190"/>
        <end position="192"/>
    </location>
</feature>
<accession>A0A345P2M3</accession>
<dbReference type="SUPFAM" id="SSF52151">
    <property type="entry name" value="FabD/lysophospholipase-like"/>
    <property type="match status" value="1"/>
</dbReference>
<keyword evidence="2 4" id="KW-0442">Lipid degradation</keyword>
<evidence type="ECO:0000256" key="4">
    <source>
        <dbReference type="PROSITE-ProRule" id="PRU01161"/>
    </source>
</evidence>
<dbReference type="EMBL" id="CP031222">
    <property type="protein sequence ID" value="AXI01532.1"/>
    <property type="molecule type" value="Genomic_DNA"/>
</dbReference>
<evidence type="ECO:0000256" key="3">
    <source>
        <dbReference type="ARBA" id="ARBA00023098"/>
    </source>
</evidence>
<sequence length="309" mass="32476">MRFHQQMKSLGLWAGIGLSIAVINGCTTTPPPAPVVQPRQPIIALALGGGGAKGFAHIGIIKVLESHGIHPQIVTGTSAGSFVGSLYASGMSPYQLQETALALKESDIRDMTLSSQGFIIGQKLQDYVNLKVNQKPMEQFPIRFAAVATQLDTGARTVFTRGNTGQAVRASCSIPNVFIPATIAGKKYVDGGLVSPIPVAAARDMGADIVIAVDISARPKPGQSSNVLGVLDQTLNIMGQQGIDKELAQANVIIKPNVGNVGVLDLTTRQQSILEGERAAQAQLSAIDRVLTQFKASAAARQPANKPRL</sequence>
<feature type="short sequence motif" description="GXSXG" evidence="4">
    <location>
        <begin position="76"/>
        <end position="80"/>
    </location>
</feature>
<proteinExistence type="predicted"/>
<evidence type="ECO:0000313" key="7">
    <source>
        <dbReference type="Proteomes" id="UP000253940"/>
    </source>
</evidence>
<keyword evidence="1 4" id="KW-0378">Hydrolase</keyword>
<dbReference type="AlphaFoldDB" id="A0A345P2M3"/>
<dbReference type="Gene3D" id="3.40.1090.10">
    <property type="entry name" value="Cytosolic phospholipase A2 catalytic domain"/>
    <property type="match status" value="1"/>
</dbReference>
<dbReference type="PANTHER" id="PTHR14226">
    <property type="entry name" value="NEUROPATHY TARGET ESTERASE/SWISS CHEESE D.MELANOGASTER"/>
    <property type="match status" value="1"/>
</dbReference>
<gene>
    <name evidence="6" type="ORF">HYN46_00625</name>
</gene>
<feature type="domain" description="PNPLA" evidence="5">
    <location>
        <begin position="45"/>
        <end position="203"/>
    </location>
</feature>
<dbReference type="RefSeq" id="WP_114897642.1">
    <property type="nucleotide sequence ID" value="NZ_CP031222.1"/>
</dbReference>
<protein>
    <submittedName>
        <fullName evidence="6">Patatin-like phospholipase family protein</fullName>
    </submittedName>
</protein>
<dbReference type="GO" id="GO:0016787">
    <property type="term" value="F:hydrolase activity"/>
    <property type="evidence" value="ECO:0007669"/>
    <property type="project" value="UniProtKB-UniRule"/>
</dbReference>
<dbReference type="Pfam" id="PF01734">
    <property type="entry name" value="Patatin"/>
    <property type="match status" value="1"/>
</dbReference>
<evidence type="ECO:0000256" key="1">
    <source>
        <dbReference type="ARBA" id="ARBA00022801"/>
    </source>
</evidence>
<dbReference type="InterPro" id="IPR002641">
    <property type="entry name" value="PNPLA_dom"/>
</dbReference>
<organism evidence="6 7">
    <name type="scientific">Aquirhabdus parva</name>
    <dbReference type="NCBI Taxonomy" id="2283318"/>
    <lineage>
        <taxon>Bacteria</taxon>
        <taxon>Pseudomonadati</taxon>
        <taxon>Pseudomonadota</taxon>
        <taxon>Gammaproteobacteria</taxon>
        <taxon>Moraxellales</taxon>
        <taxon>Moraxellaceae</taxon>
        <taxon>Aquirhabdus</taxon>
    </lineage>
</organism>
<dbReference type="InterPro" id="IPR016035">
    <property type="entry name" value="Acyl_Trfase/lysoPLipase"/>
</dbReference>
<evidence type="ECO:0000256" key="2">
    <source>
        <dbReference type="ARBA" id="ARBA00022963"/>
    </source>
</evidence>
<dbReference type="PROSITE" id="PS51635">
    <property type="entry name" value="PNPLA"/>
    <property type="match status" value="1"/>
</dbReference>
<feature type="active site" description="Proton acceptor" evidence="4">
    <location>
        <position position="190"/>
    </location>
</feature>
<keyword evidence="7" id="KW-1185">Reference proteome</keyword>
<dbReference type="GO" id="GO:0016042">
    <property type="term" value="P:lipid catabolic process"/>
    <property type="evidence" value="ECO:0007669"/>
    <property type="project" value="UniProtKB-UniRule"/>
</dbReference>
<dbReference type="OrthoDB" id="5290098at2"/>
<feature type="short sequence motif" description="GXGXXG" evidence="4">
    <location>
        <begin position="49"/>
        <end position="54"/>
    </location>
</feature>
<keyword evidence="3 4" id="KW-0443">Lipid metabolism</keyword>
<evidence type="ECO:0000259" key="5">
    <source>
        <dbReference type="PROSITE" id="PS51635"/>
    </source>
</evidence>